<feature type="region of interest" description="Disordered" evidence="1">
    <location>
        <begin position="122"/>
        <end position="141"/>
    </location>
</feature>
<protein>
    <recommendedName>
        <fullName evidence="2">Rab-GAP TBC domain-containing protein</fullName>
    </recommendedName>
</protein>
<dbReference type="RefSeq" id="XP_025366330.1">
    <property type="nucleotide sequence ID" value="XM_025512602.1"/>
</dbReference>
<feature type="region of interest" description="Disordered" evidence="1">
    <location>
        <begin position="1"/>
        <end position="23"/>
    </location>
</feature>
<evidence type="ECO:0000256" key="1">
    <source>
        <dbReference type="SAM" id="MobiDB-lite"/>
    </source>
</evidence>
<dbReference type="GeneID" id="37034472"/>
<gene>
    <name evidence="3" type="ORF">IE81DRAFT_318334</name>
</gene>
<feature type="region of interest" description="Disordered" evidence="1">
    <location>
        <begin position="290"/>
        <end position="320"/>
    </location>
</feature>
<dbReference type="PANTHER" id="PTHR47219:SF9">
    <property type="entry name" value="GTPASE ACTIVATING PROTEIN AND CENTROSOME-ASSOCIATED, ISOFORM B"/>
    <property type="match status" value="1"/>
</dbReference>
<dbReference type="GO" id="GO:0005096">
    <property type="term" value="F:GTPase activator activity"/>
    <property type="evidence" value="ECO:0007669"/>
    <property type="project" value="TreeGrafter"/>
</dbReference>
<name>A0A316VPC2_9BASI</name>
<proteinExistence type="predicted"/>
<keyword evidence="4" id="KW-1185">Reference proteome</keyword>
<dbReference type="Gene3D" id="1.10.8.270">
    <property type="entry name" value="putative rabgap domain of human tbc1 domain family member 14 like domains"/>
    <property type="match status" value="1"/>
</dbReference>
<feature type="compositionally biased region" description="Polar residues" evidence="1">
    <location>
        <begin position="481"/>
        <end position="500"/>
    </location>
</feature>
<feature type="region of interest" description="Disordered" evidence="1">
    <location>
        <begin position="50"/>
        <end position="85"/>
    </location>
</feature>
<dbReference type="InterPro" id="IPR050302">
    <property type="entry name" value="Rab_GAP_TBC_domain"/>
</dbReference>
<dbReference type="Gene3D" id="1.10.472.80">
    <property type="entry name" value="Ypt/Rab-GAP domain of gyp1p, domain 3"/>
    <property type="match status" value="1"/>
</dbReference>
<dbReference type="InterPro" id="IPR035969">
    <property type="entry name" value="Rab-GAP_TBC_sf"/>
</dbReference>
<dbReference type="InParanoid" id="A0A316VPC2"/>
<dbReference type="SMART" id="SM00164">
    <property type="entry name" value="TBC"/>
    <property type="match status" value="1"/>
</dbReference>
<dbReference type="Gene3D" id="1.10.10.750">
    <property type="entry name" value="Ypt/Rab-GAP domain of gyp1p, domain 1"/>
    <property type="match status" value="1"/>
</dbReference>
<feature type="compositionally biased region" description="Polar residues" evidence="1">
    <location>
        <begin position="159"/>
        <end position="178"/>
    </location>
</feature>
<dbReference type="InterPro" id="IPR000195">
    <property type="entry name" value="Rab-GAP-TBC_dom"/>
</dbReference>
<feature type="compositionally biased region" description="Basic and acidic residues" evidence="1">
    <location>
        <begin position="539"/>
        <end position="556"/>
    </location>
</feature>
<dbReference type="EMBL" id="KZ819488">
    <property type="protein sequence ID" value="PWN39170.1"/>
    <property type="molecule type" value="Genomic_DNA"/>
</dbReference>
<evidence type="ECO:0000313" key="4">
    <source>
        <dbReference type="Proteomes" id="UP000245783"/>
    </source>
</evidence>
<dbReference type="OrthoDB" id="289721at2759"/>
<dbReference type="PANTHER" id="PTHR47219">
    <property type="entry name" value="RAB GTPASE-ACTIVATING PROTEIN 1-LIKE"/>
    <property type="match status" value="1"/>
</dbReference>
<dbReference type="AlphaFoldDB" id="A0A316VPC2"/>
<dbReference type="Proteomes" id="UP000245783">
    <property type="component" value="Unassembled WGS sequence"/>
</dbReference>
<feature type="compositionally biased region" description="Basic and acidic residues" evidence="1">
    <location>
        <begin position="642"/>
        <end position="659"/>
    </location>
</feature>
<sequence length="1152" mass="123115">MVQAAMNHDITSTTGEARAKAEMDGTRDATLFVAGFEGSRDEHAAHTKPVLADEDEHDGPSITKSPVANGEHRARETANVAVDEEDTLDGVAAADELHGDPLDGQALPDNRVANAMQTSPLEDGTEECASNSEGHTHEASERAAQVDVQVANVAAPQQLRNRNSGAELQGNTSGSQGASEDGGRAASTAQVLQSAAGQVSSSSDSSKSQSVDSSHKRMESVVPQRYDLPELSPFSMQAASGSGSGRSFRRSSLVDLPGEGADSLAAEAEAQYASVPSPTFSSASYTYADGRPLRPVSGQRSRSIRNAAGEARPRSRTYSEDVEPVGFVDVALESPAPGSALGSASHDQHMMRSPYGAGVAFGSRSSVEIRQDSIASGSSAAQRVAAAAAHRDRMLKRAMSQEGGTSQSNSENGSLSLRSSFASGRSAPATGNEESRNSSESVRSSATDRKMAGEGRYMGRRSRPSSRAVTPTEMENAADRYSSSSRGASPVPTQRGSATFDSSLDRSSAAAAGLGHSSTKPGISMMVAGEDGEILEYVAEDHHASASRKSDEDQTRLSEVSAIQMTAISLEEEQNERKEASARIEPRSAGSPTMQTASPTGPDQDPSAVERREGSSTSSSEDPTSTSATSAPASEVATASTEIDRAPGLRDIADSEPGKKNRRKSNGPSALEQYMSRTRMTTLPPKERTEDAKHLSDFEQMMRSYKQAEKKKLEENEERKRQKDAELASAQAVWTQEILPSWTRARRENRLRAIWWKGAPPNLRGRIWALACGNAQMLPRNLFQGASAEAQKAIKEGRFPKADAQAIEADIANTLPSLKLFQRDVGPLYDDLRDVLQAYVMVRLDQLRATAAVSLSVSAPLPLAYQAGASSLAAMLLSNLSPTETLVALLNLLAERPWLRALYTPIPSGPAPSASHMHSQTPITPSFRQDAAAGFERVFDTLLADQMPKVYANMQARGVRPSAYVRDWARTLFVPFLPFDAVARLWDCILLEEGDALIFRIGLAIVKLLSARLYVPDKTELTSILRGNNAAALRVYYRDAALSSPGGLSSVMPSSATSAHLSLAVDGVSEYQTAQLPTTPSTAGSTAMLSPASTLAPSSAGSTVIADASWVPRDNIYAQYGINEEMLFQALEEQDEWWRDSTLERLLDRELG</sequence>
<feature type="compositionally biased region" description="Low complexity" evidence="1">
    <location>
        <begin position="615"/>
        <end position="641"/>
    </location>
</feature>
<feature type="compositionally biased region" description="Basic and acidic residues" evidence="1">
    <location>
        <begin position="575"/>
        <end position="586"/>
    </location>
</feature>
<reference evidence="3 4" key="1">
    <citation type="journal article" date="2018" name="Mol. Biol. Evol.">
        <title>Broad Genomic Sampling Reveals a Smut Pathogenic Ancestry of the Fungal Clade Ustilaginomycotina.</title>
        <authorList>
            <person name="Kijpornyongpan T."/>
            <person name="Mondo S.J."/>
            <person name="Barry K."/>
            <person name="Sandor L."/>
            <person name="Lee J."/>
            <person name="Lipzen A."/>
            <person name="Pangilinan J."/>
            <person name="LaButti K."/>
            <person name="Hainaut M."/>
            <person name="Henrissat B."/>
            <person name="Grigoriev I.V."/>
            <person name="Spatafora J.W."/>
            <person name="Aime M.C."/>
        </authorList>
    </citation>
    <scope>NUCLEOTIDE SEQUENCE [LARGE SCALE GENOMIC DNA]</scope>
    <source>
        <strain evidence="3 4">MCA 4658</strain>
    </source>
</reference>
<feature type="region of interest" description="Disordered" evidence="1">
    <location>
        <begin position="234"/>
        <end position="254"/>
    </location>
</feature>
<feature type="compositionally biased region" description="Polar residues" evidence="1">
    <location>
        <begin position="402"/>
        <end position="423"/>
    </location>
</feature>
<feature type="compositionally biased region" description="Basic and acidic residues" evidence="1">
    <location>
        <begin position="706"/>
        <end position="726"/>
    </location>
</feature>
<feature type="compositionally biased region" description="Low complexity" evidence="1">
    <location>
        <begin position="501"/>
        <end position="518"/>
    </location>
</feature>
<dbReference type="STRING" id="1522189.A0A316VPC2"/>
<feature type="region of interest" description="Disordered" evidence="1">
    <location>
        <begin position="385"/>
        <end position="726"/>
    </location>
</feature>
<organism evidence="3 4">
    <name type="scientific">Ceraceosorus guamensis</name>
    <dbReference type="NCBI Taxonomy" id="1522189"/>
    <lineage>
        <taxon>Eukaryota</taxon>
        <taxon>Fungi</taxon>
        <taxon>Dikarya</taxon>
        <taxon>Basidiomycota</taxon>
        <taxon>Ustilaginomycotina</taxon>
        <taxon>Exobasidiomycetes</taxon>
        <taxon>Ceraceosorales</taxon>
        <taxon>Ceraceosoraceae</taxon>
        <taxon>Ceraceosorus</taxon>
    </lineage>
</organism>
<dbReference type="PROSITE" id="PS50086">
    <property type="entry name" value="TBC_RABGAP"/>
    <property type="match status" value="1"/>
</dbReference>
<feature type="compositionally biased region" description="Polar residues" evidence="1">
    <location>
        <begin position="590"/>
        <end position="601"/>
    </location>
</feature>
<feature type="compositionally biased region" description="Basic and acidic residues" evidence="1">
    <location>
        <begin position="685"/>
        <end position="697"/>
    </location>
</feature>
<dbReference type="SUPFAM" id="SSF47923">
    <property type="entry name" value="Ypt/Rab-GAP domain of gyp1p"/>
    <property type="match status" value="2"/>
</dbReference>
<feature type="domain" description="Rab-GAP TBC" evidence="2">
    <location>
        <begin position="758"/>
        <end position="993"/>
    </location>
</feature>
<feature type="compositionally biased region" description="Polar residues" evidence="1">
    <location>
        <begin position="557"/>
        <end position="567"/>
    </location>
</feature>
<feature type="compositionally biased region" description="Polar residues" evidence="1">
    <location>
        <begin position="187"/>
        <end position="197"/>
    </location>
</feature>
<evidence type="ECO:0000313" key="3">
    <source>
        <dbReference type="EMBL" id="PWN39170.1"/>
    </source>
</evidence>
<evidence type="ECO:0000259" key="2">
    <source>
        <dbReference type="PROSITE" id="PS50086"/>
    </source>
</evidence>
<dbReference type="Pfam" id="PF00566">
    <property type="entry name" value="RabGAP-TBC"/>
    <property type="match status" value="1"/>
</dbReference>
<feature type="region of interest" description="Disordered" evidence="1">
    <location>
        <begin position="155"/>
        <end position="220"/>
    </location>
</feature>
<feature type="compositionally biased region" description="Low complexity" evidence="1">
    <location>
        <begin position="198"/>
        <end position="212"/>
    </location>
</feature>
<dbReference type="GO" id="GO:0031267">
    <property type="term" value="F:small GTPase binding"/>
    <property type="evidence" value="ECO:0007669"/>
    <property type="project" value="TreeGrafter"/>
</dbReference>
<accession>A0A316VPC2</accession>